<dbReference type="Pfam" id="PF11741">
    <property type="entry name" value="AMIN"/>
    <property type="match status" value="1"/>
</dbReference>
<dbReference type="Gene3D" id="2.60.40.3500">
    <property type="match status" value="1"/>
</dbReference>
<name>A0A1H0MHM8_9BACT</name>
<dbReference type="AlphaFoldDB" id="A0A1H0MHM8"/>
<dbReference type="InterPro" id="IPR021731">
    <property type="entry name" value="AMIN_dom"/>
</dbReference>
<organism evidence="3 4">
    <name type="scientific">Desulforhopalus singaporensis</name>
    <dbReference type="NCBI Taxonomy" id="91360"/>
    <lineage>
        <taxon>Bacteria</taxon>
        <taxon>Pseudomonadati</taxon>
        <taxon>Thermodesulfobacteriota</taxon>
        <taxon>Desulfobulbia</taxon>
        <taxon>Desulfobulbales</taxon>
        <taxon>Desulfocapsaceae</taxon>
        <taxon>Desulforhopalus</taxon>
    </lineage>
</organism>
<dbReference type="STRING" id="91360.SAMN05660330_01053"/>
<feature type="compositionally biased region" description="Basic and acidic residues" evidence="1">
    <location>
        <begin position="151"/>
        <end position="167"/>
    </location>
</feature>
<feature type="domain" description="AMIN" evidence="2">
    <location>
        <begin position="37"/>
        <end position="133"/>
    </location>
</feature>
<evidence type="ECO:0000256" key="1">
    <source>
        <dbReference type="SAM" id="MobiDB-lite"/>
    </source>
</evidence>
<reference evidence="3 4" key="1">
    <citation type="submission" date="2016-10" db="EMBL/GenBank/DDBJ databases">
        <authorList>
            <person name="de Groot N.N."/>
        </authorList>
    </citation>
    <scope>NUCLEOTIDE SEQUENCE [LARGE SCALE GENOMIC DNA]</scope>
    <source>
        <strain evidence="3 4">DSM 12130</strain>
    </source>
</reference>
<sequence>MKPVSAIVSVFFFLILLLLPCWTNAKQHDVAIERLVFEQQSEDEERLVVVLQEELTPRIFRIDGEKPRIVIDLPSTRYHGENVITLPEANLARKIRVGSHDDPVAKTRIVLDLVSNIPVRYQQQYSPETRQLKIILTSGLVQLKQSGTIAPDKRNSEDYGVKEEQSSPEKGPQPDTDELVAADEPADEISASEQEIDEQKAAPSSPSEHLPEAVQTAQDGRADVAVSGAEQISPSGVEDDGGDSQDPPGADFAADDVLVSTGEVESLVPPDLVNITFDRTSGEGEMVKFHLNDYDLPRVSVQEQEQPRIYCDFTNPKHDTTVEETILPQGDFVRKIHIETRGMPELLRVVIDLVPGKNYDLRQVLFKADRLFVLVITELEPEFQRE</sequence>
<dbReference type="EMBL" id="FNJI01000006">
    <property type="protein sequence ID" value="SDO79871.1"/>
    <property type="molecule type" value="Genomic_DNA"/>
</dbReference>
<evidence type="ECO:0000313" key="4">
    <source>
        <dbReference type="Proteomes" id="UP000199073"/>
    </source>
</evidence>
<proteinExistence type="predicted"/>
<dbReference type="RefSeq" id="WP_092220507.1">
    <property type="nucleotide sequence ID" value="NZ_FNJI01000006.1"/>
</dbReference>
<evidence type="ECO:0000259" key="2">
    <source>
        <dbReference type="Pfam" id="PF11741"/>
    </source>
</evidence>
<gene>
    <name evidence="3" type="ORF">SAMN05660330_01053</name>
</gene>
<dbReference type="Proteomes" id="UP000199073">
    <property type="component" value="Unassembled WGS sequence"/>
</dbReference>
<accession>A0A1H0MHM8</accession>
<feature type="region of interest" description="Disordered" evidence="1">
    <location>
        <begin position="190"/>
        <end position="253"/>
    </location>
</feature>
<protein>
    <submittedName>
        <fullName evidence="3">AMIN domain-containing protein</fullName>
    </submittedName>
</protein>
<keyword evidence="4" id="KW-1185">Reference proteome</keyword>
<evidence type="ECO:0000313" key="3">
    <source>
        <dbReference type="EMBL" id="SDO79871.1"/>
    </source>
</evidence>
<feature type="region of interest" description="Disordered" evidence="1">
    <location>
        <begin position="147"/>
        <end position="178"/>
    </location>
</feature>
<dbReference type="OrthoDB" id="5432822at2"/>